<dbReference type="SUPFAM" id="SSF56784">
    <property type="entry name" value="HAD-like"/>
    <property type="match status" value="1"/>
</dbReference>
<dbReference type="GeneID" id="9588153"/>
<dbReference type="Proteomes" id="UP000007431">
    <property type="component" value="Unassembled WGS sequence"/>
</dbReference>
<dbReference type="AlphaFoldDB" id="D8PRZ3"/>
<protein>
    <submittedName>
        <fullName evidence="1">Uncharacterized protein</fullName>
    </submittedName>
</protein>
<proteinExistence type="predicted"/>
<dbReference type="InterPro" id="IPR023214">
    <property type="entry name" value="HAD_sf"/>
</dbReference>
<dbReference type="InterPro" id="IPR023198">
    <property type="entry name" value="PGP-like_dom2"/>
</dbReference>
<dbReference type="InterPro" id="IPR051806">
    <property type="entry name" value="HAD-like_SPP"/>
</dbReference>
<dbReference type="STRING" id="578458.D8PRZ3"/>
<dbReference type="OMA" id="HGRQGYA"/>
<dbReference type="SFLD" id="SFLDG01129">
    <property type="entry name" value="C1.5:_HAD__Beta-PGM__Phosphata"/>
    <property type="match status" value="1"/>
</dbReference>
<reference evidence="1 2" key="1">
    <citation type="journal article" date="2010" name="Nat. Biotechnol.">
        <title>Genome sequence of the model mushroom Schizophyllum commune.</title>
        <authorList>
            <person name="Ohm R.A."/>
            <person name="de Jong J.F."/>
            <person name="Lugones L.G."/>
            <person name="Aerts A."/>
            <person name="Kothe E."/>
            <person name="Stajich J.E."/>
            <person name="de Vries R.P."/>
            <person name="Record E."/>
            <person name="Levasseur A."/>
            <person name="Baker S.E."/>
            <person name="Bartholomew K.A."/>
            <person name="Coutinho P.M."/>
            <person name="Erdmann S."/>
            <person name="Fowler T.J."/>
            <person name="Gathman A.C."/>
            <person name="Lombard V."/>
            <person name="Henrissat B."/>
            <person name="Knabe N."/>
            <person name="Kuees U."/>
            <person name="Lilly W.W."/>
            <person name="Lindquist E."/>
            <person name="Lucas S."/>
            <person name="Magnuson J.K."/>
            <person name="Piumi F."/>
            <person name="Raudaskoski M."/>
            <person name="Salamov A."/>
            <person name="Schmutz J."/>
            <person name="Schwarze F.W.M.R."/>
            <person name="vanKuyk P.A."/>
            <person name="Horton J.S."/>
            <person name="Grigoriev I.V."/>
            <person name="Woesten H.A.B."/>
        </authorList>
    </citation>
    <scope>NUCLEOTIDE SEQUENCE [LARGE SCALE GENOMIC DNA]</scope>
    <source>
        <strain evidence="2">H4-8 / FGSC 9210</strain>
    </source>
</reference>
<accession>D8PRZ3</accession>
<dbReference type="PANTHER" id="PTHR43481:SF4">
    <property type="entry name" value="GLYCEROL-1-PHOSPHATE PHOSPHOHYDROLASE 1-RELATED"/>
    <property type="match status" value="1"/>
</dbReference>
<dbReference type="NCBIfam" id="TIGR01509">
    <property type="entry name" value="HAD-SF-IA-v3"/>
    <property type="match status" value="1"/>
</dbReference>
<name>D8PRZ3_SCHCM</name>
<dbReference type="eggNOG" id="KOG2914">
    <property type="taxonomic scope" value="Eukaryota"/>
</dbReference>
<dbReference type="Gene3D" id="3.40.50.1000">
    <property type="entry name" value="HAD superfamily/HAD-like"/>
    <property type="match status" value="1"/>
</dbReference>
<sequence length="237" mass="25495">MPISKIHVDAILFDMDGTLIDSTAGINGAWEIFHKDYPHMDMDKVLSTAHGFRTVDNLRIHCGLTDPETIEKEAERFETAIIEAARRPGSQGIVKLPGVKEIMDELAPARHLPKPLWAVCTSATRKYASPAIAAAGIAEPDVFIRSEDVERGKPNPDPYLEGAHGCGVSPDKCVVVEDTPPGIRAGIAAGAITIGLLTTHSREAMLAANPTYLVKDLSSVTVKRSLEGGVDLTIDHE</sequence>
<dbReference type="InterPro" id="IPR036412">
    <property type="entry name" value="HAD-like_sf"/>
</dbReference>
<dbReference type="GO" id="GO:0050308">
    <property type="term" value="F:sugar-phosphatase activity"/>
    <property type="evidence" value="ECO:0007669"/>
    <property type="project" value="TreeGrafter"/>
</dbReference>
<dbReference type="EMBL" id="GL377302">
    <property type="protein sequence ID" value="EFJ01828.1"/>
    <property type="molecule type" value="Genomic_DNA"/>
</dbReference>
<dbReference type="PANTHER" id="PTHR43481">
    <property type="entry name" value="FRUCTOSE-1-PHOSPHATE PHOSPHATASE"/>
    <property type="match status" value="1"/>
</dbReference>
<gene>
    <name evidence="1" type="ORF">SCHCODRAFT_255109</name>
</gene>
<dbReference type="VEuPathDB" id="FungiDB:SCHCODRAFT_02623062"/>
<evidence type="ECO:0000313" key="1">
    <source>
        <dbReference type="EMBL" id="EFJ01828.1"/>
    </source>
</evidence>
<dbReference type="HOGENOM" id="CLU_045011_13_4_1"/>
<dbReference type="SFLD" id="SFLDG01135">
    <property type="entry name" value="C1.5.6:_HAD__Beta-PGM__Phospha"/>
    <property type="match status" value="1"/>
</dbReference>
<dbReference type="RefSeq" id="XP_003036730.1">
    <property type="nucleotide sequence ID" value="XM_003036684.1"/>
</dbReference>
<evidence type="ECO:0000313" key="2">
    <source>
        <dbReference type="Proteomes" id="UP000007431"/>
    </source>
</evidence>
<dbReference type="InParanoid" id="D8PRZ3"/>
<dbReference type="Pfam" id="PF00702">
    <property type="entry name" value="Hydrolase"/>
    <property type="match status" value="1"/>
</dbReference>
<dbReference type="OrthoDB" id="40579at2759"/>
<keyword evidence="2" id="KW-1185">Reference proteome</keyword>
<dbReference type="KEGG" id="scm:SCHCO_02623062"/>
<organism evidence="2">
    <name type="scientific">Schizophyllum commune (strain H4-8 / FGSC 9210)</name>
    <name type="common">Split gill fungus</name>
    <dbReference type="NCBI Taxonomy" id="578458"/>
    <lineage>
        <taxon>Eukaryota</taxon>
        <taxon>Fungi</taxon>
        <taxon>Dikarya</taxon>
        <taxon>Basidiomycota</taxon>
        <taxon>Agaricomycotina</taxon>
        <taxon>Agaricomycetes</taxon>
        <taxon>Agaricomycetidae</taxon>
        <taxon>Agaricales</taxon>
        <taxon>Schizophyllaceae</taxon>
        <taxon>Schizophyllum</taxon>
    </lineage>
</organism>
<dbReference type="Gene3D" id="1.10.150.240">
    <property type="entry name" value="Putative phosphatase, domain 2"/>
    <property type="match status" value="1"/>
</dbReference>
<dbReference type="InterPro" id="IPR006439">
    <property type="entry name" value="HAD-SF_hydro_IA"/>
</dbReference>
<dbReference type="SFLD" id="SFLDS00003">
    <property type="entry name" value="Haloacid_Dehalogenase"/>
    <property type="match status" value="1"/>
</dbReference>